<dbReference type="InterPro" id="IPR035906">
    <property type="entry name" value="MetI-like_sf"/>
</dbReference>
<dbReference type="EMBL" id="CYXR01000028">
    <property type="protein sequence ID" value="CUN13769.1"/>
    <property type="molecule type" value="Genomic_DNA"/>
</dbReference>
<reference evidence="11" key="3">
    <citation type="submission" date="2022-09" db="EMBL/GenBank/DDBJ databases">
        <title>Draft genome sequence of Coprococcus comes strain 31264.</title>
        <authorList>
            <person name="Atsushi H."/>
            <person name="Moriya O."/>
            <person name="Mitsuo S."/>
        </authorList>
    </citation>
    <scope>NUCLEOTIDE SEQUENCE</scope>
    <source>
        <strain evidence="11">JCM 31264</strain>
    </source>
</reference>
<dbReference type="Proteomes" id="UP000095727">
    <property type="component" value="Unassembled WGS sequence"/>
</dbReference>
<keyword evidence="4 7" id="KW-0812">Transmembrane</keyword>
<evidence type="ECO:0000259" key="8">
    <source>
        <dbReference type="PROSITE" id="PS50928"/>
    </source>
</evidence>
<evidence type="ECO:0000256" key="2">
    <source>
        <dbReference type="ARBA" id="ARBA00022448"/>
    </source>
</evidence>
<dbReference type="PANTHER" id="PTHR43744">
    <property type="entry name" value="ABC TRANSPORTER PERMEASE PROTEIN MG189-RELATED-RELATED"/>
    <property type="match status" value="1"/>
</dbReference>
<dbReference type="OrthoDB" id="9787837at2"/>
<feature type="transmembrane region" description="Helical" evidence="7">
    <location>
        <begin position="233"/>
        <end position="254"/>
    </location>
</feature>
<feature type="transmembrane region" description="Helical" evidence="7">
    <location>
        <begin position="69"/>
        <end position="90"/>
    </location>
</feature>
<keyword evidence="6 7" id="KW-0472">Membrane</keyword>
<name>A0A174RLI6_9FIRM</name>
<dbReference type="Proteomes" id="UP000260655">
    <property type="component" value="Unassembled WGS sequence"/>
</dbReference>
<sequence length="268" mass="29944">MKKKTNNILAVILIILGIVMLFPIYILFMVSFRNEKTVFVGSLITASPSFESIKSAITPDFLVAIGNSFLIAVAVTIIALILHSMCGYAFARMNFPGKKPMFTVIISTLMIPVSSILVPLFMICKQLGITNSYAGILLPALFNAYGIFLFRQFYMSFPADLEEAAKLDGCSTYRMFFTIIFPLSRPIIIPLSIAFFLGNWNNYLWPLIVNKKPEYRTVMVYLANMVGGYNTKWNVVIASAMLACLPVFLISLLLQSHLQNSIKMSGIK</sequence>
<feature type="domain" description="ABC transmembrane type-1" evidence="8">
    <location>
        <begin position="65"/>
        <end position="254"/>
    </location>
</feature>
<dbReference type="PROSITE" id="PS50928">
    <property type="entry name" value="ABC_TM1"/>
    <property type="match status" value="1"/>
</dbReference>
<feature type="transmembrane region" description="Helical" evidence="7">
    <location>
        <begin position="175"/>
        <end position="197"/>
    </location>
</feature>
<proteinExistence type="inferred from homology"/>
<dbReference type="GO" id="GO:0005886">
    <property type="term" value="C:plasma membrane"/>
    <property type="evidence" value="ECO:0007669"/>
    <property type="project" value="UniProtKB-SubCell"/>
</dbReference>
<dbReference type="CDD" id="cd06261">
    <property type="entry name" value="TM_PBP2"/>
    <property type="match status" value="1"/>
</dbReference>
<reference evidence="13 14" key="1">
    <citation type="submission" date="2015-09" db="EMBL/GenBank/DDBJ databases">
        <authorList>
            <consortium name="Pathogen Informatics"/>
        </authorList>
    </citation>
    <scope>NUCLEOTIDE SEQUENCE [LARGE SCALE GENOMIC DNA]</scope>
    <source>
        <strain evidence="10 13">2789STDY5834866</strain>
        <strain evidence="9 14">2789STDY5834962</strain>
    </source>
</reference>
<keyword evidence="3" id="KW-1003">Cell membrane</keyword>
<dbReference type="PaxDb" id="410072-ERS852525_03150"/>
<reference evidence="12 15" key="2">
    <citation type="submission" date="2018-08" db="EMBL/GenBank/DDBJ databases">
        <title>A genome reference for cultivated species of the human gut microbiota.</title>
        <authorList>
            <person name="Zou Y."/>
            <person name="Xue W."/>
            <person name="Luo G."/>
        </authorList>
    </citation>
    <scope>NUCLEOTIDE SEQUENCE [LARGE SCALE GENOMIC DNA]</scope>
    <source>
        <strain evidence="12 15">TM07-19</strain>
    </source>
</reference>
<dbReference type="InterPro" id="IPR000515">
    <property type="entry name" value="MetI-like"/>
</dbReference>
<evidence type="ECO:0000256" key="4">
    <source>
        <dbReference type="ARBA" id="ARBA00022692"/>
    </source>
</evidence>
<gene>
    <name evidence="9" type="primary">malG_2</name>
    <name evidence="10" type="synonym">malG_3</name>
    <name evidence="11" type="ORF">comes_24200</name>
    <name evidence="12" type="ORF">DXD67_11505</name>
    <name evidence="10" type="ORF">ERS852481_02744</name>
    <name evidence="9" type="ORF">ERS852574_02945</name>
</gene>
<evidence type="ECO:0000256" key="1">
    <source>
        <dbReference type="ARBA" id="ARBA00004651"/>
    </source>
</evidence>
<evidence type="ECO:0000313" key="14">
    <source>
        <dbReference type="Proteomes" id="UP000095727"/>
    </source>
</evidence>
<feature type="transmembrane region" description="Helical" evidence="7">
    <location>
        <begin position="133"/>
        <end position="154"/>
    </location>
</feature>
<evidence type="ECO:0000313" key="10">
    <source>
        <dbReference type="EMBL" id="CUO73442.1"/>
    </source>
</evidence>
<evidence type="ECO:0000256" key="7">
    <source>
        <dbReference type="RuleBase" id="RU363032"/>
    </source>
</evidence>
<dbReference type="Proteomes" id="UP001145109">
    <property type="component" value="Unassembled WGS sequence"/>
</dbReference>
<keyword evidence="5 7" id="KW-1133">Transmembrane helix</keyword>
<keyword evidence="2 7" id="KW-0813">Transport</keyword>
<evidence type="ECO:0000313" key="9">
    <source>
        <dbReference type="EMBL" id="CUN13769.1"/>
    </source>
</evidence>
<evidence type="ECO:0000313" key="11">
    <source>
        <dbReference type="EMBL" id="GLG87874.1"/>
    </source>
</evidence>
<reference evidence="11" key="4">
    <citation type="submission" date="2022-11" db="EMBL/GenBank/DDBJ databases">
        <title>Draft genome sequence of Coprococcus comes strain 31264.</title>
        <authorList>
            <person name="Hisatomi A."/>
            <person name="Ohkuma M."/>
            <person name="Sakamoto M."/>
        </authorList>
    </citation>
    <scope>NUCLEOTIDE SEQUENCE</scope>
    <source>
        <strain evidence="11">JCM 31264</strain>
    </source>
</reference>
<dbReference type="GO" id="GO:0055085">
    <property type="term" value="P:transmembrane transport"/>
    <property type="evidence" value="ECO:0007669"/>
    <property type="project" value="InterPro"/>
</dbReference>
<dbReference type="SUPFAM" id="SSF161098">
    <property type="entry name" value="MetI-like"/>
    <property type="match status" value="1"/>
</dbReference>
<comment type="similarity">
    <text evidence="7">Belongs to the binding-protein-dependent transport system permease family.</text>
</comment>
<dbReference type="EMBL" id="QSOV01000013">
    <property type="protein sequence ID" value="RGJ22016.1"/>
    <property type="molecule type" value="Genomic_DNA"/>
</dbReference>
<evidence type="ECO:0000256" key="5">
    <source>
        <dbReference type="ARBA" id="ARBA00022989"/>
    </source>
</evidence>
<accession>A0A174RLI6</accession>
<dbReference type="EMBL" id="CYZK01000024">
    <property type="protein sequence ID" value="CUO73442.1"/>
    <property type="molecule type" value="Genomic_DNA"/>
</dbReference>
<dbReference type="Gene3D" id="1.10.3720.10">
    <property type="entry name" value="MetI-like"/>
    <property type="match status" value="1"/>
</dbReference>
<evidence type="ECO:0000313" key="12">
    <source>
        <dbReference type="EMBL" id="RGJ22016.1"/>
    </source>
</evidence>
<evidence type="ECO:0000256" key="3">
    <source>
        <dbReference type="ARBA" id="ARBA00022475"/>
    </source>
</evidence>
<organism evidence="12 15">
    <name type="scientific">Coprococcus comes</name>
    <dbReference type="NCBI Taxonomy" id="410072"/>
    <lineage>
        <taxon>Bacteria</taxon>
        <taxon>Bacillati</taxon>
        <taxon>Bacillota</taxon>
        <taxon>Clostridia</taxon>
        <taxon>Lachnospirales</taxon>
        <taxon>Lachnospiraceae</taxon>
        <taxon>Coprococcus</taxon>
    </lineage>
</organism>
<protein>
    <submittedName>
        <fullName evidence="12">Carbohydrate ABC transporter permease</fullName>
    </submittedName>
    <submittedName>
        <fullName evidence="9">Maltose transport system permease protein malG</fullName>
    </submittedName>
    <submittedName>
        <fullName evidence="11">Sugar ABC transporter permease</fullName>
    </submittedName>
</protein>
<dbReference type="STRING" id="410072.ERS852525_03150"/>
<dbReference type="Pfam" id="PF00528">
    <property type="entry name" value="BPD_transp_1"/>
    <property type="match status" value="1"/>
</dbReference>
<feature type="transmembrane region" description="Helical" evidence="7">
    <location>
        <begin position="102"/>
        <end position="121"/>
    </location>
</feature>
<feature type="transmembrane region" description="Helical" evidence="7">
    <location>
        <begin position="7"/>
        <end position="28"/>
    </location>
</feature>
<dbReference type="Proteomes" id="UP000095362">
    <property type="component" value="Unassembled WGS sequence"/>
</dbReference>
<evidence type="ECO:0000313" key="13">
    <source>
        <dbReference type="Proteomes" id="UP000095362"/>
    </source>
</evidence>
<dbReference type="AlphaFoldDB" id="A0A174RLI6"/>
<evidence type="ECO:0000256" key="6">
    <source>
        <dbReference type="ARBA" id="ARBA00023136"/>
    </source>
</evidence>
<dbReference type="RefSeq" id="WP_055158308.1">
    <property type="nucleotide sequence ID" value="NZ_BSCI01000015.1"/>
</dbReference>
<comment type="subcellular location">
    <subcellularLocation>
        <location evidence="1 7">Cell membrane</location>
        <topology evidence="1 7">Multi-pass membrane protein</topology>
    </subcellularLocation>
</comment>
<dbReference type="PANTHER" id="PTHR43744:SF12">
    <property type="entry name" value="ABC TRANSPORTER PERMEASE PROTEIN MG189-RELATED"/>
    <property type="match status" value="1"/>
</dbReference>
<evidence type="ECO:0000313" key="15">
    <source>
        <dbReference type="Proteomes" id="UP000260655"/>
    </source>
</evidence>
<dbReference type="EMBL" id="BSCI01000015">
    <property type="protein sequence ID" value="GLG87874.1"/>
    <property type="molecule type" value="Genomic_DNA"/>
</dbReference>